<dbReference type="EMBL" id="MW122884">
    <property type="protein sequence ID" value="QOV09131.1"/>
    <property type="molecule type" value="Genomic_DNA"/>
</dbReference>
<gene>
    <name evidence="1" type="ORF">HULAa36F11_00014</name>
</gene>
<sequence>MKRTGNSGLLRSSSGYSERKELNARSAGFLLTIGQKENTFAQAAEANFFSQRPNLNPAADGQVSTAQYPRKPLRPRRIYVFSWCGPRYSAGNAAGILGICSTMARQRPENVTASILSRWNSNRKNRFSRLRQKLIKVLCDPYCRIESAKIL</sequence>
<name>A0A871Y6Y8_9ARCH</name>
<evidence type="ECO:0000313" key="1">
    <source>
        <dbReference type="EMBL" id="QOV09131.1"/>
    </source>
</evidence>
<accession>A0A871Y6Y8</accession>
<proteinExistence type="predicted"/>
<protein>
    <submittedName>
        <fullName evidence="1">Uncharacterized protein</fullName>
    </submittedName>
</protein>
<organism evidence="1">
    <name type="scientific">uncultured Thermoplasmata archaeon</name>
    <dbReference type="NCBI Taxonomy" id="376542"/>
    <lineage>
        <taxon>Archaea</taxon>
        <taxon>Methanobacteriati</taxon>
        <taxon>Thermoplasmatota</taxon>
        <taxon>Thermoplasmata</taxon>
        <taxon>environmental samples</taxon>
    </lineage>
</organism>
<reference evidence="1" key="1">
    <citation type="submission" date="2020-10" db="EMBL/GenBank/DDBJ databases">
        <title>Diverse heliorhodopsins detected via functional metagenomics in peat lake Actinobacteria, Chloroflexi and Archaea.</title>
        <authorList>
            <person name="Chazan A."/>
            <person name="Rozenberg A."/>
            <person name="Tahan R."/>
            <person name="Mannen K."/>
            <person name="Nagata T."/>
            <person name="Yaish S."/>
            <person name="Larom S."/>
            <person name="Kandori H."/>
            <person name="Inoue K."/>
            <person name="Beja O."/>
            <person name="Pushkarev A."/>
        </authorList>
    </citation>
    <scope>NUCLEOTIDE SEQUENCE</scope>
</reference>
<dbReference type="AlphaFoldDB" id="A0A871Y6Y8"/>